<dbReference type="Proteomes" id="UP001175271">
    <property type="component" value="Unassembled WGS sequence"/>
</dbReference>
<evidence type="ECO:0000313" key="2">
    <source>
        <dbReference type="EMBL" id="KAK0420372.1"/>
    </source>
</evidence>
<dbReference type="AlphaFoldDB" id="A0AA39IC84"/>
<sequence>MTEIKIKTRVEMRYKFFDELLFAVVVLTLLVVEAAAFALLLHEPVLPVAVVPDMDVVVSCCTDVKLFAVVVTTELSAVVFCVILRTELPTGVAVTVEEVVESCVLMCIAAPNEPVLVYCCHVPVLRVAVVPDMDAAVSCCTGVKLFAAVVTKGAELSADVFCVVLRTELPTGVAVAVEEVVEVTPETPDRRILIGE</sequence>
<keyword evidence="1" id="KW-0812">Transmembrane</keyword>
<feature type="transmembrane region" description="Helical" evidence="1">
    <location>
        <begin position="20"/>
        <end position="41"/>
    </location>
</feature>
<keyword evidence="1" id="KW-1133">Transmembrane helix</keyword>
<evidence type="ECO:0000256" key="1">
    <source>
        <dbReference type="SAM" id="Phobius"/>
    </source>
</evidence>
<reference evidence="2" key="1">
    <citation type="submission" date="2023-06" db="EMBL/GenBank/DDBJ databases">
        <title>Genomic analysis of the entomopathogenic nematode Steinernema hermaphroditum.</title>
        <authorList>
            <person name="Schwarz E.M."/>
            <person name="Heppert J.K."/>
            <person name="Baniya A."/>
            <person name="Schwartz H.T."/>
            <person name="Tan C.-H."/>
            <person name="Antoshechkin I."/>
            <person name="Sternberg P.W."/>
            <person name="Goodrich-Blair H."/>
            <person name="Dillman A.R."/>
        </authorList>
    </citation>
    <scope>NUCLEOTIDE SEQUENCE</scope>
    <source>
        <strain evidence="2">PS9179</strain>
        <tissue evidence="2">Whole animal</tissue>
    </source>
</reference>
<name>A0AA39IC84_9BILA</name>
<gene>
    <name evidence="2" type="ORF">QR680_014642</name>
</gene>
<evidence type="ECO:0000313" key="3">
    <source>
        <dbReference type="Proteomes" id="UP001175271"/>
    </source>
</evidence>
<accession>A0AA39IC84</accession>
<organism evidence="2 3">
    <name type="scientific">Steinernema hermaphroditum</name>
    <dbReference type="NCBI Taxonomy" id="289476"/>
    <lineage>
        <taxon>Eukaryota</taxon>
        <taxon>Metazoa</taxon>
        <taxon>Ecdysozoa</taxon>
        <taxon>Nematoda</taxon>
        <taxon>Chromadorea</taxon>
        <taxon>Rhabditida</taxon>
        <taxon>Tylenchina</taxon>
        <taxon>Panagrolaimomorpha</taxon>
        <taxon>Strongyloidoidea</taxon>
        <taxon>Steinernematidae</taxon>
        <taxon>Steinernema</taxon>
    </lineage>
</organism>
<comment type="caution">
    <text evidence="2">The sequence shown here is derived from an EMBL/GenBank/DDBJ whole genome shotgun (WGS) entry which is preliminary data.</text>
</comment>
<protein>
    <submittedName>
        <fullName evidence="2">Uncharacterized protein</fullName>
    </submittedName>
</protein>
<keyword evidence="3" id="KW-1185">Reference proteome</keyword>
<dbReference type="EMBL" id="JAUCMV010000002">
    <property type="protein sequence ID" value="KAK0420372.1"/>
    <property type="molecule type" value="Genomic_DNA"/>
</dbReference>
<keyword evidence="1" id="KW-0472">Membrane</keyword>
<proteinExistence type="predicted"/>